<dbReference type="GO" id="GO:0030544">
    <property type="term" value="F:Hsp70 protein binding"/>
    <property type="evidence" value="ECO:0007669"/>
    <property type="project" value="InterPro"/>
</dbReference>
<dbReference type="Proteomes" id="UP000001519">
    <property type="component" value="Chromosome 2B"/>
</dbReference>
<evidence type="ECO:0000313" key="3">
    <source>
        <dbReference type="Ensembl" id="ENSGGOP00000040882.1"/>
    </source>
</evidence>
<feature type="domain" description="J" evidence="2">
    <location>
        <begin position="3"/>
        <end position="78"/>
    </location>
</feature>
<dbReference type="Gene3D" id="1.10.287.110">
    <property type="entry name" value="DnaJ domain"/>
    <property type="match status" value="1"/>
</dbReference>
<dbReference type="InterPro" id="IPR043183">
    <property type="entry name" value="DNJB2/6-like"/>
</dbReference>
<evidence type="ECO:0000259" key="2">
    <source>
        <dbReference type="PROSITE" id="PS50076"/>
    </source>
</evidence>
<dbReference type="Bgee" id="ENSGGOG00000043380">
    <property type="expression patterns" value="Expressed in testis and 2 other cell types or tissues"/>
</dbReference>
<dbReference type="InterPro" id="IPR036869">
    <property type="entry name" value="J_dom_sf"/>
</dbReference>
<name>A0A2I2Z124_GORGO</name>
<dbReference type="PROSITE" id="PS50076">
    <property type="entry name" value="DNAJ_2"/>
    <property type="match status" value="1"/>
</dbReference>
<evidence type="ECO:0000256" key="1">
    <source>
        <dbReference type="ARBA" id="ARBA00023186"/>
    </source>
</evidence>
<dbReference type="InterPro" id="IPR001623">
    <property type="entry name" value="DnaJ_domain"/>
</dbReference>
<dbReference type="GeneTree" id="ENSGT00940000162757"/>
<reference evidence="3" key="3">
    <citation type="submission" date="2025-08" db="UniProtKB">
        <authorList>
            <consortium name="Ensembl"/>
        </authorList>
    </citation>
    <scope>IDENTIFICATION</scope>
</reference>
<accession>A0A2I2Z124</accession>
<reference evidence="3 4" key="2">
    <citation type="journal article" date="2012" name="Nature">
        <title>Insights into hominid evolution from the gorilla genome sequence.</title>
        <authorList>
            <person name="Scally A."/>
            <person name="Dutheil J.Y."/>
            <person name="Hillier L.W."/>
            <person name="Jordan G.E."/>
            <person name="Goodhead I."/>
            <person name="Herrero J."/>
            <person name="Hobolth A."/>
            <person name="Lappalainen T."/>
            <person name="Mailund T."/>
            <person name="Marques-Bonet T."/>
            <person name="McCarthy S."/>
            <person name="Montgomery S.H."/>
            <person name="Schwalie P.C."/>
            <person name="Tang Y.A."/>
            <person name="Ward M.C."/>
            <person name="Xue Y."/>
            <person name="Yngvadottir B."/>
            <person name="Alkan C."/>
            <person name="Andersen L.N."/>
            <person name="Ayub Q."/>
            <person name="Ball E.V."/>
            <person name="Beal K."/>
            <person name="Bradley B.J."/>
            <person name="Chen Y."/>
            <person name="Clee C.M."/>
            <person name="Fitzgerald S."/>
            <person name="Graves T.A."/>
            <person name="Gu Y."/>
            <person name="Heath P."/>
            <person name="Heger A."/>
            <person name="Karakoc E."/>
            <person name="Kolb-Kokocinski A."/>
            <person name="Laird G.K."/>
            <person name="Lunter G."/>
            <person name="Meader S."/>
            <person name="Mort M."/>
            <person name="Mullikin J.C."/>
            <person name="Munch K."/>
            <person name="O'Connor T.D."/>
            <person name="Phillips A.D."/>
            <person name="Prado-Martinez J."/>
            <person name="Rogers A.S."/>
            <person name="Sajjadian S."/>
            <person name="Schmidt D."/>
            <person name="Shaw K."/>
            <person name="Simpson J.T."/>
            <person name="Stenson P.D."/>
            <person name="Turner D.J."/>
            <person name="Vigilant L."/>
            <person name="Vilella A.J."/>
            <person name="Whitener W."/>
            <person name="Zhu B."/>
            <person name="Cooper D.N."/>
            <person name="de Jong P."/>
            <person name="Dermitzakis E.T."/>
            <person name="Eichler E.E."/>
            <person name="Flicek P."/>
            <person name="Goldman N."/>
            <person name="Mundy N.I."/>
            <person name="Ning Z."/>
            <person name="Odom D.T."/>
            <person name="Ponting C.P."/>
            <person name="Quail M.A."/>
            <person name="Ryder O.A."/>
            <person name="Searle S.M."/>
            <person name="Warren W.C."/>
            <person name="Wilson R.K."/>
            <person name="Schierup M.H."/>
            <person name="Rogers J."/>
            <person name="Tyler-Smith C."/>
            <person name="Durbin R."/>
        </authorList>
    </citation>
    <scope>NUCLEOTIDE SEQUENCE [LARGE SCALE GENOMIC DNA]</scope>
</reference>
<evidence type="ECO:0000313" key="4">
    <source>
        <dbReference type="Proteomes" id="UP000001519"/>
    </source>
</evidence>
<dbReference type="PANTHER" id="PTHR45168:SF4">
    <property type="entry name" value="SIMILAR TO DNAJ HOMOLOG SUBFAMILY B MEMBER 6 (HEAT SHOCK PROTEIN J2) (HSJ-2) (MRJ) (MDJ4)"/>
    <property type="match status" value="1"/>
</dbReference>
<organism evidence="3 4">
    <name type="scientific">Gorilla gorilla gorilla</name>
    <name type="common">Western lowland gorilla</name>
    <dbReference type="NCBI Taxonomy" id="9595"/>
    <lineage>
        <taxon>Eukaryota</taxon>
        <taxon>Metazoa</taxon>
        <taxon>Chordata</taxon>
        <taxon>Craniata</taxon>
        <taxon>Vertebrata</taxon>
        <taxon>Euteleostomi</taxon>
        <taxon>Mammalia</taxon>
        <taxon>Eutheria</taxon>
        <taxon>Euarchontoglires</taxon>
        <taxon>Primates</taxon>
        <taxon>Haplorrhini</taxon>
        <taxon>Catarrhini</taxon>
        <taxon>Hominidae</taxon>
        <taxon>Gorilla</taxon>
    </lineage>
</organism>
<keyword evidence="1" id="KW-0143">Chaperone</keyword>
<dbReference type="SMART" id="SM00271">
    <property type="entry name" value="DnaJ"/>
    <property type="match status" value="1"/>
</dbReference>
<sequence>MVDCYEVLGVPQQASSEAIKKAYRKLALKWHPENKEEAERRFKQVAEAYEKRDIYDCYGEAGAEGGCAGGRPFEDPFEYVFSFHDPADVFREFFGEYFGGSEELPGKQKQRVCTPFLCLQ</sequence>
<dbReference type="CDD" id="cd06257">
    <property type="entry name" value="DnaJ"/>
    <property type="match status" value="1"/>
</dbReference>
<dbReference type="Ensembl" id="ENSGGOT00000048125.1">
    <property type="protein sequence ID" value="ENSGGOP00000040882.1"/>
    <property type="gene ID" value="ENSGGOG00000043380.1"/>
</dbReference>
<keyword evidence="4" id="KW-1185">Reference proteome</keyword>
<protein>
    <recommendedName>
        <fullName evidence="2">J domain-containing protein</fullName>
    </recommendedName>
</protein>
<proteinExistence type="predicted"/>
<dbReference type="EMBL" id="CABD030019227">
    <property type="status" value="NOT_ANNOTATED_CDS"/>
    <property type="molecule type" value="Genomic_DNA"/>
</dbReference>
<reference evidence="3" key="4">
    <citation type="submission" date="2025-09" db="UniProtKB">
        <authorList>
            <consortium name="Ensembl"/>
        </authorList>
    </citation>
    <scope>IDENTIFICATION</scope>
</reference>
<dbReference type="Pfam" id="PF00226">
    <property type="entry name" value="DnaJ"/>
    <property type="match status" value="1"/>
</dbReference>
<reference evidence="4" key="1">
    <citation type="submission" date="2011-05" db="EMBL/GenBank/DDBJ databases">
        <title>Insights into the evolution of the great apes provided by the gorilla genome.</title>
        <authorList>
            <person name="Scally A."/>
        </authorList>
    </citation>
    <scope>NUCLEOTIDE SEQUENCE [LARGE SCALE GENOMIC DNA]</scope>
</reference>
<dbReference type="AlphaFoldDB" id="A0A2I2Z124"/>
<dbReference type="GO" id="GO:0051082">
    <property type="term" value="F:unfolded protein binding"/>
    <property type="evidence" value="ECO:0007669"/>
    <property type="project" value="InterPro"/>
</dbReference>
<dbReference type="PRINTS" id="PR00625">
    <property type="entry name" value="JDOMAIN"/>
</dbReference>
<dbReference type="SUPFAM" id="SSF46565">
    <property type="entry name" value="Chaperone J-domain"/>
    <property type="match status" value="1"/>
</dbReference>
<dbReference type="PANTHER" id="PTHR45168">
    <property type="entry name" value="DNAJ HOMOLOG SUBFAMILY B MEMBER 2"/>
    <property type="match status" value="1"/>
</dbReference>